<feature type="region of interest" description="Disordered" evidence="3">
    <location>
        <begin position="176"/>
        <end position="205"/>
    </location>
</feature>
<evidence type="ECO:0000313" key="5">
    <source>
        <dbReference type="EMBL" id="CAK0823983.1"/>
    </source>
</evidence>
<feature type="domain" description="PROP1-like PPR" evidence="4">
    <location>
        <begin position="21"/>
        <end position="163"/>
    </location>
</feature>
<reference evidence="5" key="1">
    <citation type="submission" date="2023-10" db="EMBL/GenBank/DDBJ databases">
        <authorList>
            <person name="Chen Y."/>
            <person name="Shah S."/>
            <person name="Dougan E. K."/>
            <person name="Thang M."/>
            <person name="Chan C."/>
        </authorList>
    </citation>
    <scope>NUCLEOTIDE SEQUENCE [LARGE SCALE GENOMIC DNA]</scope>
</reference>
<evidence type="ECO:0000256" key="2">
    <source>
        <dbReference type="PROSITE-ProRule" id="PRU00708"/>
    </source>
</evidence>
<dbReference type="NCBIfam" id="TIGR00756">
    <property type="entry name" value="PPR"/>
    <property type="match status" value="3"/>
</dbReference>
<keyword evidence="6" id="KW-1185">Reference proteome</keyword>
<evidence type="ECO:0000256" key="1">
    <source>
        <dbReference type="ARBA" id="ARBA00022737"/>
    </source>
</evidence>
<name>A0ABN9RXU1_9DINO</name>
<dbReference type="Proteomes" id="UP001189429">
    <property type="component" value="Unassembled WGS sequence"/>
</dbReference>
<evidence type="ECO:0000259" key="4">
    <source>
        <dbReference type="Pfam" id="PF17177"/>
    </source>
</evidence>
<dbReference type="InterPro" id="IPR033443">
    <property type="entry name" value="PROP1-like_PPR_dom"/>
</dbReference>
<comment type="caution">
    <text evidence="5">The sequence shown here is derived from an EMBL/GenBank/DDBJ whole genome shotgun (WGS) entry which is preliminary data.</text>
</comment>
<dbReference type="InterPro" id="IPR002885">
    <property type="entry name" value="PPR_rpt"/>
</dbReference>
<feature type="repeat" description="PPR" evidence="2">
    <location>
        <begin position="113"/>
        <end position="147"/>
    </location>
</feature>
<dbReference type="PROSITE" id="PS51375">
    <property type="entry name" value="PPR"/>
    <property type="match status" value="3"/>
</dbReference>
<sequence length="205" mass="22461">MRKDGVALSSTAYRCIMAAHERTDPATTLELCDELVSRGLKFDRVSFNAALCAYSHLGKTHQALQLFETMSSHGLEPNGKTYGTLIRACTAADKAHEALELFQTMQEKGFDPNRYAYHDAIHCCVKARRLGRAVALYREMVSARVPPCDSTSLHLSKACRKNGWTKIADEIAQGLAHKKGPAAPLGESEASTEFRDATGAQEESD</sequence>
<dbReference type="PANTHER" id="PTHR47447:SF17">
    <property type="entry name" value="OS12G0638900 PROTEIN"/>
    <property type="match status" value="1"/>
</dbReference>
<evidence type="ECO:0000313" key="6">
    <source>
        <dbReference type="Proteomes" id="UP001189429"/>
    </source>
</evidence>
<dbReference type="PANTHER" id="PTHR47447">
    <property type="entry name" value="OS03G0856100 PROTEIN"/>
    <property type="match status" value="1"/>
</dbReference>
<proteinExistence type="predicted"/>
<dbReference type="EMBL" id="CAUYUJ010008446">
    <property type="protein sequence ID" value="CAK0823983.1"/>
    <property type="molecule type" value="Genomic_DNA"/>
</dbReference>
<dbReference type="InterPro" id="IPR011990">
    <property type="entry name" value="TPR-like_helical_dom_sf"/>
</dbReference>
<feature type="repeat" description="PPR" evidence="2">
    <location>
        <begin position="78"/>
        <end position="112"/>
    </location>
</feature>
<dbReference type="Gene3D" id="1.25.40.10">
    <property type="entry name" value="Tetratricopeptide repeat domain"/>
    <property type="match status" value="1"/>
</dbReference>
<gene>
    <name evidence="5" type="ORF">PCOR1329_LOCUS24520</name>
</gene>
<evidence type="ECO:0000256" key="3">
    <source>
        <dbReference type="SAM" id="MobiDB-lite"/>
    </source>
</evidence>
<feature type="repeat" description="PPR" evidence="2">
    <location>
        <begin position="43"/>
        <end position="77"/>
    </location>
</feature>
<dbReference type="Pfam" id="PF17177">
    <property type="entry name" value="PPR_long"/>
    <property type="match status" value="1"/>
</dbReference>
<accession>A0ABN9RXU1</accession>
<organism evidence="5 6">
    <name type="scientific">Prorocentrum cordatum</name>
    <dbReference type="NCBI Taxonomy" id="2364126"/>
    <lineage>
        <taxon>Eukaryota</taxon>
        <taxon>Sar</taxon>
        <taxon>Alveolata</taxon>
        <taxon>Dinophyceae</taxon>
        <taxon>Prorocentrales</taxon>
        <taxon>Prorocentraceae</taxon>
        <taxon>Prorocentrum</taxon>
    </lineage>
</organism>
<protein>
    <recommendedName>
        <fullName evidence="4">PROP1-like PPR domain-containing protein</fullName>
    </recommendedName>
</protein>
<keyword evidence="1" id="KW-0677">Repeat</keyword>